<keyword evidence="4" id="KW-0408">Iron</keyword>
<dbReference type="OrthoDB" id="9762608at2"/>
<evidence type="ECO:0000256" key="2">
    <source>
        <dbReference type="ARBA" id="ARBA00022691"/>
    </source>
</evidence>
<evidence type="ECO:0000256" key="6">
    <source>
        <dbReference type="PROSITE-ProRule" id="PRU00339"/>
    </source>
</evidence>
<evidence type="ECO:0000256" key="4">
    <source>
        <dbReference type="ARBA" id="ARBA00023004"/>
    </source>
</evidence>
<dbReference type="GO" id="GO:0051539">
    <property type="term" value="F:4 iron, 4 sulfur cluster binding"/>
    <property type="evidence" value="ECO:0007669"/>
    <property type="project" value="UniProtKB-KW"/>
</dbReference>
<evidence type="ECO:0000256" key="5">
    <source>
        <dbReference type="ARBA" id="ARBA00023014"/>
    </source>
</evidence>
<dbReference type="Pfam" id="PF02310">
    <property type="entry name" value="B12-binding"/>
    <property type="match status" value="1"/>
</dbReference>
<organism evidence="9 10">
    <name type="scientific">Geotalea uraniireducens (strain Rf4)</name>
    <name type="common">Geobacter uraniireducens</name>
    <dbReference type="NCBI Taxonomy" id="351605"/>
    <lineage>
        <taxon>Bacteria</taxon>
        <taxon>Pseudomonadati</taxon>
        <taxon>Thermodesulfobacteriota</taxon>
        <taxon>Desulfuromonadia</taxon>
        <taxon>Geobacterales</taxon>
        <taxon>Geobacteraceae</taxon>
        <taxon>Geotalea</taxon>
    </lineage>
</organism>
<keyword evidence="10" id="KW-1185">Reference proteome</keyword>
<dbReference type="SMART" id="SM00028">
    <property type="entry name" value="TPR"/>
    <property type="match status" value="3"/>
</dbReference>
<dbReference type="PROSITE" id="PS51918">
    <property type="entry name" value="RADICAL_SAM"/>
    <property type="match status" value="1"/>
</dbReference>
<evidence type="ECO:0000256" key="3">
    <source>
        <dbReference type="ARBA" id="ARBA00022723"/>
    </source>
</evidence>
<dbReference type="Proteomes" id="UP000006695">
    <property type="component" value="Chromosome"/>
</dbReference>
<dbReference type="CDD" id="cd02068">
    <property type="entry name" value="radical_SAM_B12_BD"/>
    <property type="match status" value="1"/>
</dbReference>
<dbReference type="InterPro" id="IPR058240">
    <property type="entry name" value="rSAM_sf"/>
</dbReference>
<dbReference type="InterPro" id="IPR006158">
    <property type="entry name" value="Cobalamin-bd"/>
</dbReference>
<dbReference type="AlphaFoldDB" id="A5GA19"/>
<dbReference type="SUPFAM" id="SSF52242">
    <property type="entry name" value="Cobalamin (vitamin B12)-binding domain"/>
    <property type="match status" value="1"/>
</dbReference>
<proteinExistence type="predicted"/>
<dbReference type="EMBL" id="CP000698">
    <property type="protein sequence ID" value="ABQ25570.1"/>
    <property type="molecule type" value="Genomic_DNA"/>
</dbReference>
<dbReference type="Gene3D" id="3.40.50.280">
    <property type="entry name" value="Cobalamin-binding domain"/>
    <property type="match status" value="1"/>
</dbReference>
<feature type="domain" description="B12-binding" evidence="7">
    <location>
        <begin position="8"/>
        <end position="140"/>
    </location>
</feature>
<evidence type="ECO:0000256" key="1">
    <source>
        <dbReference type="ARBA" id="ARBA00001966"/>
    </source>
</evidence>
<dbReference type="PROSITE" id="PS51332">
    <property type="entry name" value="B12_BINDING"/>
    <property type="match status" value="1"/>
</dbReference>
<name>A5GA19_GEOUR</name>
<dbReference type="SFLD" id="SFLDG01082">
    <property type="entry name" value="B12-binding_domain_containing"/>
    <property type="match status" value="1"/>
</dbReference>
<dbReference type="Gene3D" id="3.80.30.20">
    <property type="entry name" value="tm_1862 like domain"/>
    <property type="match status" value="1"/>
</dbReference>
<dbReference type="PANTHER" id="PTHR43409">
    <property type="entry name" value="ANAEROBIC MAGNESIUM-PROTOPORPHYRIN IX MONOMETHYL ESTER CYCLASE-RELATED"/>
    <property type="match status" value="1"/>
</dbReference>
<keyword evidence="2" id="KW-0949">S-adenosyl-L-methionine</keyword>
<dbReference type="SUPFAM" id="SSF102114">
    <property type="entry name" value="Radical SAM enzymes"/>
    <property type="match status" value="1"/>
</dbReference>
<sequence length="556" mass="62247">MQVLLAYKSNIRGAKDPYTSLLPIGLGYINAVLRKEGYPTQLANFSQTSWKEIESHLATLQPEVLGISQLTHNRFESLKLAELAKKINPATIVVFGGPHATHQFQEILARQTEVDVVVMGEGEDTFLDLMNTVSRKGTSSLGEVKGIAFRKDGVVVSTAPRPPIADLNSIPFPAGYFDGGIGVDIHRQLEFIVTSRGCPAVCVFCSSPLFWGRSLRLRSPRAVVDEIRMIRDRYGLIYFSIRDDTFTVDKGRVMEFCRLLQEEKVHILWNCQSRVNAVDEEMLLVMKRSGCECIQFGVESGSPRVLKALGKRITTEEVRRAAAAVRLAGIHLSIYLITGVADETDEDLKASIRLIESIRPHDGQVSPLAYYPGTALFAGGVRSGRIGRDIFLKDRREAFYVREDPFVASSTKTLLKTLNRVAEVNRFTAADYRAQKKQLGYCHTTNMMAGEMYEEKGDWVLAEREYREITENEPENPWGWLLLGGLYGRVEEWERGRRAFNRVLRLVPAHVPAYSALGELNMFAGNSSEAIRNFQRALSMNPFDKAAQDGLGACRT</sequence>
<dbReference type="GO" id="GO:0003824">
    <property type="term" value="F:catalytic activity"/>
    <property type="evidence" value="ECO:0007669"/>
    <property type="project" value="InterPro"/>
</dbReference>
<dbReference type="SUPFAM" id="SSF48452">
    <property type="entry name" value="TPR-like"/>
    <property type="match status" value="1"/>
</dbReference>
<dbReference type="GO" id="GO:0046872">
    <property type="term" value="F:metal ion binding"/>
    <property type="evidence" value="ECO:0007669"/>
    <property type="project" value="UniProtKB-KW"/>
</dbReference>
<dbReference type="Gene3D" id="1.25.40.10">
    <property type="entry name" value="Tetratricopeptide repeat domain"/>
    <property type="match status" value="1"/>
</dbReference>
<dbReference type="PROSITE" id="PS50005">
    <property type="entry name" value="TPR"/>
    <property type="match status" value="2"/>
</dbReference>
<dbReference type="InterPro" id="IPR011990">
    <property type="entry name" value="TPR-like_helical_dom_sf"/>
</dbReference>
<dbReference type="InterPro" id="IPR007197">
    <property type="entry name" value="rSAM"/>
</dbReference>
<dbReference type="InterPro" id="IPR051198">
    <property type="entry name" value="BchE-like"/>
</dbReference>
<dbReference type="SMART" id="SM00729">
    <property type="entry name" value="Elp3"/>
    <property type="match status" value="1"/>
</dbReference>
<dbReference type="InterPro" id="IPR019734">
    <property type="entry name" value="TPR_rpt"/>
</dbReference>
<dbReference type="InterPro" id="IPR036724">
    <property type="entry name" value="Cobalamin-bd_sf"/>
</dbReference>
<dbReference type="Pfam" id="PF04055">
    <property type="entry name" value="Radical_SAM"/>
    <property type="match status" value="1"/>
</dbReference>
<keyword evidence="5" id="KW-0411">Iron-sulfur</keyword>
<dbReference type="InterPro" id="IPR034466">
    <property type="entry name" value="Methyltransferase_Class_B"/>
</dbReference>
<evidence type="ECO:0000259" key="8">
    <source>
        <dbReference type="PROSITE" id="PS51918"/>
    </source>
</evidence>
<protein>
    <submittedName>
        <fullName evidence="9">Radical SAM domain protein</fullName>
    </submittedName>
</protein>
<feature type="domain" description="Radical SAM core" evidence="8">
    <location>
        <begin position="184"/>
        <end position="412"/>
    </location>
</feature>
<keyword evidence="3" id="KW-0479">Metal-binding</keyword>
<dbReference type="SFLD" id="SFLDS00029">
    <property type="entry name" value="Radical_SAM"/>
    <property type="match status" value="1"/>
</dbReference>
<dbReference type="InterPro" id="IPR023404">
    <property type="entry name" value="rSAM_horseshoe"/>
</dbReference>
<dbReference type="GO" id="GO:0031419">
    <property type="term" value="F:cobalamin binding"/>
    <property type="evidence" value="ECO:0007669"/>
    <property type="project" value="InterPro"/>
</dbReference>
<dbReference type="SFLD" id="SFLDG01123">
    <property type="entry name" value="methyltransferase_(Class_B)"/>
    <property type="match status" value="1"/>
</dbReference>
<accession>A5GA19</accession>
<feature type="repeat" description="TPR" evidence="6">
    <location>
        <begin position="511"/>
        <end position="544"/>
    </location>
</feature>
<evidence type="ECO:0000313" key="10">
    <source>
        <dbReference type="Proteomes" id="UP000006695"/>
    </source>
</evidence>
<dbReference type="GO" id="GO:0005829">
    <property type="term" value="C:cytosol"/>
    <property type="evidence" value="ECO:0007669"/>
    <property type="project" value="TreeGrafter"/>
</dbReference>
<feature type="repeat" description="TPR" evidence="6">
    <location>
        <begin position="477"/>
        <end position="510"/>
    </location>
</feature>
<dbReference type="PANTHER" id="PTHR43409:SF16">
    <property type="entry name" value="SLR0320 PROTEIN"/>
    <property type="match status" value="1"/>
</dbReference>
<comment type="cofactor">
    <cofactor evidence="1">
        <name>[4Fe-4S] cluster</name>
        <dbReference type="ChEBI" id="CHEBI:49883"/>
    </cofactor>
</comment>
<dbReference type="InterPro" id="IPR006638">
    <property type="entry name" value="Elp3/MiaA/NifB-like_rSAM"/>
</dbReference>
<dbReference type="HOGENOM" id="CLU_483774_0_0_7"/>
<keyword evidence="6" id="KW-0802">TPR repeat</keyword>
<dbReference type="KEGG" id="gur:Gura_1369"/>
<reference evidence="9 10" key="1">
    <citation type="submission" date="2007-05" db="EMBL/GenBank/DDBJ databases">
        <title>Complete sequence of Geobacter uraniireducens Rf4.</title>
        <authorList>
            <consortium name="US DOE Joint Genome Institute"/>
            <person name="Copeland A."/>
            <person name="Lucas S."/>
            <person name="Lapidus A."/>
            <person name="Barry K."/>
            <person name="Detter J.C."/>
            <person name="Glavina del Rio T."/>
            <person name="Hammon N."/>
            <person name="Israni S."/>
            <person name="Dalin E."/>
            <person name="Tice H."/>
            <person name="Pitluck S."/>
            <person name="Chertkov O."/>
            <person name="Brettin T."/>
            <person name="Bruce D."/>
            <person name="Han C."/>
            <person name="Schmutz J."/>
            <person name="Larimer F."/>
            <person name="Land M."/>
            <person name="Hauser L."/>
            <person name="Kyrpides N."/>
            <person name="Mikhailova N."/>
            <person name="Shelobolina E."/>
            <person name="Aklujkar M."/>
            <person name="Lovley D."/>
            <person name="Richardson P."/>
        </authorList>
    </citation>
    <scope>NUCLEOTIDE SEQUENCE [LARGE SCALE GENOMIC DNA]</scope>
    <source>
        <strain evidence="9 10">Rf4</strain>
    </source>
</reference>
<dbReference type="STRING" id="351605.Gura_1369"/>
<evidence type="ECO:0000313" key="9">
    <source>
        <dbReference type="EMBL" id="ABQ25570.1"/>
    </source>
</evidence>
<dbReference type="RefSeq" id="WP_011938287.1">
    <property type="nucleotide sequence ID" value="NC_009483.1"/>
</dbReference>
<gene>
    <name evidence="9" type="ordered locus">Gura_1369</name>
</gene>
<evidence type="ECO:0000259" key="7">
    <source>
        <dbReference type="PROSITE" id="PS51332"/>
    </source>
</evidence>
<dbReference type="CDD" id="cd01335">
    <property type="entry name" value="Radical_SAM"/>
    <property type="match status" value="1"/>
</dbReference>